<dbReference type="GO" id="GO:0008270">
    <property type="term" value="F:zinc ion binding"/>
    <property type="evidence" value="ECO:0007669"/>
    <property type="project" value="UniProtKB-UniRule"/>
</dbReference>
<dbReference type="NCBIfam" id="NF004314">
    <property type="entry name" value="PRK05710.1-3"/>
    <property type="match status" value="1"/>
</dbReference>
<dbReference type="HAMAP" id="MF_01428">
    <property type="entry name" value="Glu_Q_tRNA_synth"/>
    <property type="match status" value="1"/>
</dbReference>
<dbReference type="InterPro" id="IPR020058">
    <property type="entry name" value="Glu/Gln-tRNA-synth_Ib_cat-dom"/>
</dbReference>
<evidence type="ECO:0000256" key="7">
    <source>
        <dbReference type="HAMAP-Rule" id="MF_01428"/>
    </source>
</evidence>
<dbReference type="NCBIfam" id="TIGR03838">
    <property type="entry name" value="queuosine_YadB"/>
    <property type="match status" value="1"/>
</dbReference>
<proteinExistence type="inferred from homology"/>
<evidence type="ECO:0000256" key="4">
    <source>
        <dbReference type="ARBA" id="ARBA00022833"/>
    </source>
</evidence>
<dbReference type="AlphaFoldDB" id="A0A9D1A8P3"/>
<dbReference type="EMBL" id="DVGD01000056">
    <property type="protein sequence ID" value="HIR09155.1"/>
    <property type="molecule type" value="Genomic_DNA"/>
</dbReference>
<evidence type="ECO:0000259" key="9">
    <source>
        <dbReference type="Pfam" id="PF00749"/>
    </source>
</evidence>
<dbReference type="Pfam" id="PF00749">
    <property type="entry name" value="tRNA-synt_1c"/>
    <property type="match status" value="1"/>
</dbReference>
<dbReference type="GO" id="GO:0005829">
    <property type="term" value="C:cytosol"/>
    <property type="evidence" value="ECO:0007669"/>
    <property type="project" value="TreeGrafter"/>
</dbReference>
<keyword evidence="4 7" id="KW-0862">Zinc</keyword>
<dbReference type="InterPro" id="IPR000924">
    <property type="entry name" value="Glu/Gln-tRNA-synth"/>
</dbReference>
<evidence type="ECO:0000256" key="5">
    <source>
        <dbReference type="ARBA" id="ARBA00022840"/>
    </source>
</evidence>
<evidence type="ECO:0000256" key="2">
    <source>
        <dbReference type="ARBA" id="ARBA00022723"/>
    </source>
</evidence>
<reference evidence="10" key="1">
    <citation type="submission" date="2020-10" db="EMBL/GenBank/DDBJ databases">
        <authorList>
            <person name="Gilroy R."/>
        </authorList>
    </citation>
    <scope>NUCLEOTIDE SEQUENCE</scope>
    <source>
        <strain evidence="10">ChiHjej9B8-7071</strain>
    </source>
</reference>
<dbReference type="SUPFAM" id="SSF52374">
    <property type="entry name" value="Nucleotidylyl transferase"/>
    <property type="match status" value="1"/>
</dbReference>
<keyword evidence="2 7" id="KW-0479">Metal-binding</keyword>
<feature type="binding site" evidence="7">
    <location>
        <begin position="7"/>
        <end position="11"/>
    </location>
    <ligand>
        <name>L-glutamate</name>
        <dbReference type="ChEBI" id="CHEBI:29985"/>
    </ligand>
</feature>
<feature type="short sequence motif" description="'HIGH' region" evidence="7">
    <location>
        <begin position="10"/>
        <end position="20"/>
    </location>
</feature>
<feature type="binding site" evidence="7">
    <location>
        <position position="101"/>
    </location>
    <ligand>
        <name>Zn(2+)</name>
        <dbReference type="ChEBI" id="CHEBI:29105"/>
    </ligand>
</feature>
<name>A0A9D1A8P3_9FIRM</name>
<feature type="domain" description="Glutamyl/glutaminyl-tRNA synthetase class Ib catalytic" evidence="9">
    <location>
        <begin position="3"/>
        <end position="291"/>
    </location>
</feature>
<feature type="binding site" evidence="7">
    <location>
        <position position="99"/>
    </location>
    <ligand>
        <name>Zn(2+)</name>
        <dbReference type="ChEBI" id="CHEBI:29105"/>
    </ligand>
</feature>
<keyword evidence="1 7" id="KW-0436">Ligase</keyword>
<feature type="binding site" evidence="7">
    <location>
        <position position="183"/>
    </location>
    <ligand>
        <name>L-glutamate</name>
        <dbReference type="ChEBI" id="CHEBI:29985"/>
    </ligand>
</feature>
<comment type="cofactor">
    <cofactor evidence="7">
        <name>Zn(2+)</name>
        <dbReference type="ChEBI" id="CHEBI:29105"/>
    </cofactor>
    <text evidence="7">Binds 1 zinc ion per subunit.</text>
</comment>
<keyword evidence="3 7" id="KW-0547">Nucleotide-binding</keyword>
<sequence length="301" mass="33856">MTEVVGRFAPSPSGRMHLGNVFAALLAWLSVKSRDGAMVLRMEDLDPDRCRAEYVETLRDDLLWLGLTWDKEQTPQSLRSQAYEEAFEALRARGLIYPCYCSRTELHAASAPHAADGRVIYAGTCRSLTPAQRAEKTKAPAWRLMVPDQVWGVKDGLQGWYEENLFRDCGDFIVRRADGVYAYQLAVVVDDAAGGVTEVVRGMDLLPSTPRQLYLYDLLGLRPPEFFHVPLLLSPDGRRLSKRDRDLDLGLLRQQKKPEEILGLLACWAGILEKPEPASAQELAKIFTWQAVRTDPVVVTR</sequence>
<feature type="binding site" evidence="7">
    <location>
        <position position="242"/>
    </location>
    <ligand>
        <name>ATP</name>
        <dbReference type="ChEBI" id="CHEBI:30616"/>
    </ligand>
</feature>
<protein>
    <recommendedName>
        <fullName evidence="7">Glutamyl-Q tRNA(Asp) synthetase</fullName>
        <shortName evidence="7">Glu-Q-RSs</shortName>
        <ecNumber evidence="7">6.1.1.-</ecNumber>
    </recommendedName>
</protein>
<dbReference type="GO" id="GO:0006400">
    <property type="term" value="P:tRNA modification"/>
    <property type="evidence" value="ECO:0007669"/>
    <property type="project" value="InterPro"/>
</dbReference>
<feature type="binding site" evidence="7">
    <location>
        <position position="43"/>
    </location>
    <ligand>
        <name>L-glutamate</name>
        <dbReference type="ChEBI" id="CHEBI:29985"/>
    </ligand>
</feature>
<dbReference type="GO" id="GO:0006424">
    <property type="term" value="P:glutamyl-tRNA aminoacylation"/>
    <property type="evidence" value="ECO:0007669"/>
    <property type="project" value="InterPro"/>
</dbReference>
<dbReference type="InterPro" id="IPR014729">
    <property type="entry name" value="Rossmann-like_a/b/a_fold"/>
</dbReference>
<feature type="short sequence motif" description="'KMSKS' region" evidence="7">
    <location>
        <begin position="239"/>
        <end position="243"/>
    </location>
</feature>
<comment type="caution">
    <text evidence="10">The sequence shown here is derived from an EMBL/GenBank/DDBJ whole genome shotgun (WGS) entry which is preliminary data.</text>
</comment>
<dbReference type="InterPro" id="IPR022380">
    <property type="entry name" value="Glu-Q_tRNA(Asp)_Synthase"/>
</dbReference>
<keyword evidence="5 7" id="KW-0067">ATP-binding</keyword>
<feature type="binding site" evidence="7">
    <location>
        <position position="201"/>
    </location>
    <ligand>
        <name>L-glutamate</name>
        <dbReference type="ChEBI" id="CHEBI:29985"/>
    </ligand>
</feature>
<evidence type="ECO:0000256" key="3">
    <source>
        <dbReference type="ARBA" id="ARBA00022741"/>
    </source>
</evidence>
<feature type="binding site" evidence="7">
    <location>
        <position position="121"/>
    </location>
    <ligand>
        <name>Zn(2+)</name>
        <dbReference type="ChEBI" id="CHEBI:29105"/>
    </ligand>
</feature>
<dbReference type="NCBIfam" id="NF004315">
    <property type="entry name" value="PRK05710.1-4"/>
    <property type="match status" value="1"/>
</dbReference>
<reference evidence="10" key="2">
    <citation type="journal article" date="2021" name="PeerJ">
        <title>Extensive microbial diversity within the chicken gut microbiome revealed by metagenomics and culture.</title>
        <authorList>
            <person name="Gilroy R."/>
            <person name="Ravi A."/>
            <person name="Getino M."/>
            <person name="Pursley I."/>
            <person name="Horton D.L."/>
            <person name="Alikhan N.F."/>
            <person name="Baker D."/>
            <person name="Gharbi K."/>
            <person name="Hall N."/>
            <person name="Watson M."/>
            <person name="Adriaenssens E.M."/>
            <person name="Foster-Nyarko E."/>
            <person name="Jarju S."/>
            <person name="Secka A."/>
            <person name="Antonio M."/>
            <person name="Oren A."/>
            <person name="Chaudhuri R.R."/>
            <person name="La Ragione R."/>
            <person name="Hildebrand F."/>
            <person name="Pallen M.J."/>
        </authorList>
    </citation>
    <scope>NUCLEOTIDE SEQUENCE</scope>
    <source>
        <strain evidence="10">ChiHjej9B8-7071</strain>
    </source>
</reference>
<accession>A0A9D1A8P3</accession>
<feature type="binding site" evidence="7">
    <location>
        <position position="125"/>
    </location>
    <ligand>
        <name>Zn(2+)</name>
        <dbReference type="ChEBI" id="CHEBI:29105"/>
    </ligand>
</feature>
<evidence type="ECO:0000313" key="11">
    <source>
        <dbReference type="Proteomes" id="UP000824258"/>
    </source>
</evidence>
<evidence type="ECO:0000256" key="6">
    <source>
        <dbReference type="ARBA" id="ARBA00023146"/>
    </source>
</evidence>
<evidence type="ECO:0000313" key="10">
    <source>
        <dbReference type="EMBL" id="HIR09155.1"/>
    </source>
</evidence>
<dbReference type="PRINTS" id="PR00987">
    <property type="entry name" value="TRNASYNTHGLU"/>
</dbReference>
<keyword evidence="8" id="KW-0648">Protein biosynthesis</keyword>
<dbReference type="EC" id="6.1.1.-" evidence="7"/>
<comment type="function">
    <text evidence="7">Catalyzes the tRNA-independent activation of glutamate in presence of ATP and the subsequent transfer of glutamate onto a tRNA(Asp). Glutamate is transferred on the 2-amino-5-(4,5-dihydroxy-2-cyclopenten-1-yl) moiety of the queuosine in the wobble position of the QUC anticodon.</text>
</comment>
<dbReference type="Proteomes" id="UP000824258">
    <property type="component" value="Unassembled WGS sequence"/>
</dbReference>
<dbReference type="InterPro" id="IPR001412">
    <property type="entry name" value="aa-tRNA-synth_I_CS"/>
</dbReference>
<comment type="similarity">
    <text evidence="7">Belongs to the class-I aminoacyl-tRNA synthetase family. GluQ subfamily.</text>
</comment>
<dbReference type="InterPro" id="IPR049940">
    <property type="entry name" value="GluQ/Sye"/>
</dbReference>
<keyword evidence="6 7" id="KW-0030">Aminoacyl-tRNA synthetase</keyword>
<evidence type="ECO:0000256" key="8">
    <source>
        <dbReference type="RuleBase" id="RU363037"/>
    </source>
</evidence>
<dbReference type="GO" id="GO:0005524">
    <property type="term" value="F:ATP binding"/>
    <property type="evidence" value="ECO:0007669"/>
    <property type="project" value="UniProtKB-KW"/>
</dbReference>
<dbReference type="Gene3D" id="3.40.50.620">
    <property type="entry name" value="HUPs"/>
    <property type="match status" value="1"/>
</dbReference>
<organism evidence="10 11">
    <name type="scientific">Candidatus Avoscillospira stercoripullorum</name>
    <dbReference type="NCBI Taxonomy" id="2840709"/>
    <lineage>
        <taxon>Bacteria</taxon>
        <taxon>Bacillati</taxon>
        <taxon>Bacillota</taxon>
        <taxon>Clostridia</taxon>
        <taxon>Eubacteriales</taxon>
        <taxon>Oscillospiraceae</taxon>
        <taxon>Oscillospiraceae incertae sedis</taxon>
        <taxon>Candidatus Avoscillospira</taxon>
    </lineage>
</organism>
<dbReference type="PANTHER" id="PTHR43311:SF1">
    <property type="entry name" value="GLUTAMYL-Q TRNA(ASP) SYNTHETASE"/>
    <property type="match status" value="1"/>
</dbReference>
<dbReference type="PROSITE" id="PS00178">
    <property type="entry name" value="AA_TRNA_LIGASE_I"/>
    <property type="match status" value="1"/>
</dbReference>
<evidence type="ECO:0000256" key="1">
    <source>
        <dbReference type="ARBA" id="ARBA00022598"/>
    </source>
</evidence>
<dbReference type="PANTHER" id="PTHR43311">
    <property type="entry name" value="GLUTAMATE--TRNA LIGASE"/>
    <property type="match status" value="1"/>
</dbReference>
<gene>
    <name evidence="10" type="primary">gluQRS</name>
    <name evidence="7" type="synonym">gluQ</name>
    <name evidence="10" type="ORF">IAA70_01990</name>
</gene>
<dbReference type="GO" id="GO:0004818">
    <property type="term" value="F:glutamate-tRNA ligase activity"/>
    <property type="evidence" value="ECO:0007669"/>
    <property type="project" value="TreeGrafter"/>
</dbReference>